<dbReference type="Pfam" id="PF01483">
    <property type="entry name" value="P_proprotein"/>
    <property type="match status" value="1"/>
</dbReference>
<evidence type="ECO:0000256" key="6">
    <source>
        <dbReference type="ARBA" id="ARBA00022729"/>
    </source>
</evidence>
<dbReference type="InterPro" id="IPR011049">
    <property type="entry name" value="Serralysin-like_metalloprot_C"/>
</dbReference>
<evidence type="ECO:0000259" key="12">
    <source>
        <dbReference type="PROSITE" id="PS51829"/>
    </source>
</evidence>
<dbReference type="SUPFAM" id="SSF52743">
    <property type="entry name" value="Subtilisin-like"/>
    <property type="match status" value="1"/>
</dbReference>
<evidence type="ECO:0000256" key="11">
    <source>
        <dbReference type="PROSITE-ProRule" id="PRU01240"/>
    </source>
</evidence>
<dbReference type="Pfam" id="PF00082">
    <property type="entry name" value="Peptidase_S8"/>
    <property type="match status" value="1"/>
</dbReference>
<dbReference type="InterPro" id="IPR023828">
    <property type="entry name" value="Peptidase_S8_Ser-AS"/>
</dbReference>
<dbReference type="Gene3D" id="3.40.50.200">
    <property type="entry name" value="Peptidase S8/S53 domain"/>
    <property type="match status" value="1"/>
</dbReference>
<evidence type="ECO:0000256" key="1">
    <source>
        <dbReference type="ARBA" id="ARBA00001913"/>
    </source>
</evidence>
<dbReference type="PANTHER" id="PTHR42884">
    <property type="entry name" value="PROPROTEIN CONVERTASE SUBTILISIN/KEXIN-RELATED"/>
    <property type="match status" value="1"/>
</dbReference>
<dbReference type="PROSITE" id="PS51892">
    <property type="entry name" value="SUBTILASE"/>
    <property type="match status" value="1"/>
</dbReference>
<organism evidence="13 14">
    <name type="scientific">Duganella qianjiadongensis</name>
    <dbReference type="NCBI Taxonomy" id="2692176"/>
    <lineage>
        <taxon>Bacteria</taxon>
        <taxon>Pseudomonadati</taxon>
        <taxon>Pseudomonadota</taxon>
        <taxon>Betaproteobacteria</taxon>
        <taxon>Burkholderiales</taxon>
        <taxon>Oxalobacteraceae</taxon>
        <taxon>Telluria group</taxon>
        <taxon>Duganella</taxon>
    </lineage>
</organism>
<evidence type="ECO:0000256" key="3">
    <source>
        <dbReference type="ARBA" id="ARBA00005325"/>
    </source>
</evidence>
<dbReference type="Pfam" id="PF03160">
    <property type="entry name" value="Calx-beta"/>
    <property type="match status" value="1"/>
</dbReference>
<evidence type="ECO:0000256" key="7">
    <source>
        <dbReference type="ARBA" id="ARBA00022737"/>
    </source>
</evidence>
<dbReference type="InterPro" id="IPR018511">
    <property type="entry name" value="Hemolysin-typ_Ca-bd_CS"/>
</dbReference>
<feature type="active site" description="Charge relay system" evidence="11">
    <location>
        <position position="541"/>
    </location>
</feature>
<dbReference type="SUPFAM" id="SSF49785">
    <property type="entry name" value="Galactose-binding domain-like"/>
    <property type="match status" value="1"/>
</dbReference>
<dbReference type="InterPro" id="IPR036852">
    <property type="entry name" value="Peptidase_S8/S53_dom_sf"/>
</dbReference>
<dbReference type="InterPro" id="IPR001343">
    <property type="entry name" value="Hemolysn_Ca-bd"/>
</dbReference>
<feature type="active site" description="Charge relay system" evidence="11">
    <location>
        <position position="312"/>
    </location>
</feature>
<dbReference type="Pfam" id="PF08548">
    <property type="entry name" value="Peptidase_M10_C"/>
    <property type="match status" value="1"/>
</dbReference>
<dbReference type="PANTHER" id="PTHR42884:SF14">
    <property type="entry name" value="NEUROENDOCRINE CONVERTASE 1"/>
    <property type="match status" value="1"/>
</dbReference>
<dbReference type="InterPro" id="IPR002884">
    <property type="entry name" value="P_dom"/>
</dbReference>
<dbReference type="InterPro" id="IPR034182">
    <property type="entry name" value="Kexin/furin"/>
</dbReference>
<keyword evidence="8 11" id="KW-0378">Hydrolase</keyword>
<dbReference type="InterPro" id="IPR000209">
    <property type="entry name" value="Peptidase_S8/S53_dom"/>
</dbReference>
<evidence type="ECO:0000256" key="4">
    <source>
        <dbReference type="ARBA" id="ARBA00022525"/>
    </source>
</evidence>
<dbReference type="PROSITE" id="PS00330">
    <property type="entry name" value="HEMOLYSIN_CALCIUM"/>
    <property type="match status" value="2"/>
</dbReference>
<keyword evidence="10" id="KW-0106">Calcium</keyword>
<dbReference type="Gene3D" id="2.150.10.10">
    <property type="entry name" value="Serralysin-like metalloprotease, C-terminal"/>
    <property type="match status" value="1"/>
</dbReference>
<comment type="cofactor">
    <cofactor evidence="1">
        <name>Ca(2+)</name>
        <dbReference type="ChEBI" id="CHEBI:29108"/>
    </cofactor>
</comment>
<comment type="subcellular location">
    <subcellularLocation>
        <location evidence="2">Secreted</location>
    </subcellularLocation>
</comment>
<feature type="domain" description="P/Homo B" evidence="12">
    <location>
        <begin position="625"/>
        <end position="762"/>
    </location>
</feature>
<dbReference type="SUPFAM" id="SSF51120">
    <property type="entry name" value="beta-Roll"/>
    <property type="match status" value="1"/>
</dbReference>
<dbReference type="PROSITE" id="PS51829">
    <property type="entry name" value="P_HOMO_B"/>
    <property type="match status" value="1"/>
</dbReference>
<name>A0ABW9VIC1_9BURK</name>
<gene>
    <name evidence="13" type="ORF">GTP27_08485</name>
</gene>
<dbReference type="InterPro" id="IPR022398">
    <property type="entry name" value="Peptidase_S8_His-AS"/>
</dbReference>
<dbReference type="Gene3D" id="2.60.120.260">
    <property type="entry name" value="Galactose-binding domain-like"/>
    <property type="match status" value="1"/>
</dbReference>
<proteinExistence type="inferred from homology"/>
<comment type="similarity">
    <text evidence="3">Belongs to the peptidase S8 family. Furin subfamily.</text>
</comment>
<keyword evidence="6" id="KW-0732">Signal</keyword>
<comment type="caution">
    <text evidence="13">The sequence shown here is derived from an EMBL/GenBank/DDBJ whole genome shotgun (WGS) entry which is preliminary data.</text>
</comment>
<dbReference type="InterPro" id="IPR015500">
    <property type="entry name" value="Peptidase_S8_subtilisin-rel"/>
</dbReference>
<keyword evidence="5 11" id="KW-0645">Protease</keyword>
<dbReference type="EMBL" id="WWCM01000004">
    <property type="protein sequence ID" value="MYM39366.1"/>
    <property type="molecule type" value="Genomic_DNA"/>
</dbReference>
<keyword evidence="14" id="KW-1185">Reference proteome</keyword>
<dbReference type="Pfam" id="PF13946">
    <property type="entry name" value="DUF4214"/>
    <property type="match status" value="1"/>
</dbReference>
<dbReference type="SUPFAM" id="SSF141072">
    <property type="entry name" value="CalX-like"/>
    <property type="match status" value="1"/>
</dbReference>
<dbReference type="InterPro" id="IPR038081">
    <property type="entry name" value="CalX-like_sf"/>
</dbReference>
<dbReference type="Pfam" id="PF00353">
    <property type="entry name" value="HemolysinCabind"/>
    <property type="match status" value="1"/>
</dbReference>
<evidence type="ECO:0000256" key="2">
    <source>
        <dbReference type="ARBA" id="ARBA00004613"/>
    </source>
</evidence>
<dbReference type="Proteomes" id="UP000478090">
    <property type="component" value="Unassembled WGS sequence"/>
</dbReference>
<evidence type="ECO:0000313" key="13">
    <source>
        <dbReference type="EMBL" id="MYM39366.1"/>
    </source>
</evidence>
<dbReference type="PROSITE" id="PS00137">
    <property type="entry name" value="SUBTILASE_HIS"/>
    <property type="match status" value="1"/>
</dbReference>
<evidence type="ECO:0000313" key="14">
    <source>
        <dbReference type="Proteomes" id="UP000478090"/>
    </source>
</evidence>
<dbReference type="InterPro" id="IPR025282">
    <property type="entry name" value="DUF4214"/>
</dbReference>
<dbReference type="PROSITE" id="PS00138">
    <property type="entry name" value="SUBTILASE_SER"/>
    <property type="match status" value="1"/>
</dbReference>
<keyword evidence="7" id="KW-0677">Repeat</keyword>
<reference evidence="13 14" key="1">
    <citation type="submission" date="2019-12" db="EMBL/GenBank/DDBJ databases">
        <title>Novel species isolated from a subtropical stream in China.</title>
        <authorList>
            <person name="Lu H."/>
        </authorList>
    </citation>
    <scope>NUCLEOTIDE SEQUENCE [LARGE SCALE GENOMIC DNA]</scope>
    <source>
        <strain evidence="13 14">CY13W</strain>
    </source>
</reference>
<dbReference type="PRINTS" id="PR00723">
    <property type="entry name" value="SUBTILISIN"/>
</dbReference>
<sequence length="1062" mass="110575">MSSNVVFVGNVSYSINPQLGTVLLGATEIDNRSLTSTTGTLRLELWLTTTPWNASGSNTGYEVATYRLNGNSNGTLGPNQYFSSLSQTVSYAPPPAGTYFVTMAVAEYTGTAPGIDNGFSIDDAVSFSTFLTVNADGSLRTGSGVTPTVSIKSQSIVEGDSGSKMMVFTLTLSEATPLASSLKFDTADETAVAGQDYGAVHQTVTFAAGSTTATVSVPVYGNTRFEPARAFEVKLSGASNLQIKPNYTSPTGNSENHAMPDAWGVIFDDDTLSGYPQPSDNYLRYQWYLYTTRAVLAWTHATGKGIKVAVMDQGIDGSNPELAASDNLALGRIAYTLQPGGAPVTVNDNHGTNVAGVIAAARDGTGTVGVAYDAQLVSIYTPMALNSAYLTELANGFSYAKNVDVLNDSWGFGNKLATGTNWAFLDNARDPLYAPAFAALKDLASTGRQGLGTIVVQSAGNGYAYGDDTNLHNFQNSRYIITVGATDYQGGSSYFSTTGASILVSAPGGAGNGDYASILTTDRSGSAGYNGSNYNFTDGTSFSAPIVSGIVALMLEANPRLGYRDVQQILAYTAHQTDIGVGSWASNGATNWNNGGLHYNLGAQSTGFGQVDALAAVRLAAGWEGTPQTVANTVDVVASKTVGLAIPDKDSSGITSSISIASQMVVERVDVSVNITHPFIGDLDINLISPTGTISNLLYRPAAGSLSALGSSQNDVHFTFDTVLDWGESAAGVWRLVVRDLSGGNTGTLTDWSLDLIGHNSSSAHTFYYTNEYPLLVAADARRGILSDPGGQNSTINTAALGSDDRIDLSGASASIINSGKLTIAAGTSISNAVGGDGNDVLIASPNGSTLRGMGGNDTLTGGSGNDRLDGGAGNDVLDGGAGIDTALYHGARSNYSVTASATGYSVVDKAGSEGSDTLSNIERLQFTDQTLAFDTGGVAGQAFRIYQAAFNRAPDAVGLGFWIYQLDRGYALTDVAQNFVQSQEFQNMYGQSPGNADIVTHLYANVLHRAPDAGGAAFWTRLLDEHTLSVAQVLREFSESAENVAALVGVVQNGIAYQPFG</sequence>
<dbReference type="RefSeq" id="WP_161038725.1">
    <property type="nucleotide sequence ID" value="NZ_WWCM01000004.1"/>
</dbReference>
<dbReference type="CDD" id="cd04059">
    <property type="entry name" value="Peptidases_S8_Protein_convertases_Kexins_Furin-like"/>
    <property type="match status" value="1"/>
</dbReference>
<evidence type="ECO:0000256" key="5">
    <source>
        <dbReference type="ARBA" id="ARBA00022670"/>
    </source>
</evidence>
<dbReference type="InterPro" id="IPR013858">
    <property type="entry name" value="Peptidase_M10B_C"/>
</dbReference>
<evidence type="ECO:0000256" key="8">
    <source>
        <dbReference type="ARBA" id="ARBA00022801"/>
    </source>
</evidence>
<dbReference type="InterPro" id="IPR003644">
    <property type="entry name" value="Calx_beta"/>
</dbReference>
<dbReference type="Gene3D" id="2.60.40.2030">
    <property type="match status" value="1"/>
</dbReference>
<dbReference type="InterPro" id="IPR008979">
    <property type="entry name" value="Galactose-bd-like_sf"/>
</dbReference>
<keyword evidence="9 11" id="KW-0720">Serine protease</keyword>
<evidence type="ECO:0000256" key="9">
    <source>
        <dbReference type="ARBA" id="ARBA00022825"/>
    </source>
</evidence>
<dbReference type="PRINTS" id="PR00313">
    <property type="entry name" value="CABNDNGRPT"/>
</dbReference>
<evidence type="ECO:0000256" key="10">
    <source>
        <dbReference type="ARBA" id="ARBA00022837"/>
    </source>
</evidence>
<protein>
    <submittedName>
        <fullName evidence="13">S8 family serine peptidase</fullName>
    </submittedName>
</protein>
<keyword evidence="4" id="KW-0964">Secreted</keyword>
<feature type="active site" description="Charge relay system" evidence="11">
    <location>
        <position position="350"/>
    </location>
</feature>
<accession>A0ABW9VIC1</accession>